<dbReference type="Pfam" id="PF15892">
    <property type="entry name" value="BNR_4"/>
    <property type="match status" value="1"/>
</dbReference>
<comment type="caution">
    <text evidence="4">The sequence shown here is derived from an EMBL/GenBank/DDBJ whole genome shotgun (WGS) entry which is preliminary data.</text>
</comment>
<reference evidence="5" key="1">
    <citation type="journal article" date="2014" name="Genome Announc.">
        <title>Draft Genome Sequence of Marine Flavobacterium Jejuia pallidilutea Strain 11shimoA1 and Pigmentation Mutants.</title>
        <authorList>
            <person name="Takatani N."/>
            <person name="Nakanishi M."/>
            <person name="Meirelles P."/>
            <person name="Mino S."/>
            <person name="Suda W."/>
            <person name="Oshima K."/>
            <person name="Hattori M."/>
            <person name="Ohkuma M."/>
            <person name="Hosokawa M."/>
            <person name="Miyashita K."/>
            <person name="Thompson F.L."/>
            <person name="Niwa A."/>
            <person name="Sawabe T."/>
            <person name="Sawabe T."/>
        </authorList>
    </citation>
    <scope>NUCLEOTIDE SEQUENCE [LARGE SCALE GENOMIC DNA]</scope>
    <source>
        <strain evidence="5">JCM 19538</strain>
    </source>
</reference>
<proteinExistence type="predicted"/>
<gene>
    <name evidence="4" type="ORF">JCM19538_2456</name>
</gene>
<sequence length="735" mass="83324">MHDKAGQISQTHYAKLAKTYSKLTFLEEKLNKKNTKMRKTILFQLLLLLLIFPANAQVQLIKETKVTDEALHFWYPNGERAAIYAKHISPKGDCFTVANGYIFFGWYKGGMNRRNLMLSRKKIGENTWKTIQFSDKNTLIVDPKDKSGPKIFGNAHQTITVAVSEDDGKVHILFDHHNDPLRYIVSKKDIAFTSDANFKVSNFERKRNYLTERETLRITYPEINKNDRGELILNYRKGNSHGGSEYMHVYSNGKWSKSKRVIQGFEAPIANRDKNYAYGSPTYANGRFYYAFSVRWDNNRAINEGVYVADAGPTMTGRWKSIINNTSRTYSLPIRNYSPFLIQDPPSLNNEGSNGIPQFAITDNGDMQIGWKSRGSDKKYYYTYTKKKNETNFTRHDRIFLSSFGYGNKFYSVSVERKVVNRKVNDKIVIKTNKPGDLTQTTELEIPTTYDLTSEVKFVHEGVLYLMYAVNANSDKRKVLCYEIDLGDASNNDSSSGNDSPADITNGWFKIKNLETGRYLRAVGGGDVVAASVASGNDKQWRFVKTGNYYNIDSRTTGDGSGILRATGNTIIGTKRNAPLADRDKVWKVNKVSSPSGTFRIELKDSRSYIYNETSNSNKNIRLNTKIGDRSKWILEPVNSSSSKSIAPLSKSENNNESVLIYPNPATNGFTITLRGFDKANVIISNLLGKIVYNKNMTSNRLNITRDNRFAAGMYLVKVISNNNQAIYNSKLVIK</sequence>
<name>A0A098LP83_9FLAO</name>
<feature type="domain" description="Secretion system C-terminal sorting" evidence="2">
    <location>
        <begin position="661"/>
        <end position="734"/>
    </location>
</feature>
<accession>A0A098LP83</accession>
<dbReference type="Pfam" id="PF24208">
    <property type="entry name" value="Beta-tre_PLH30"/>
    <property type="match status" value="1"/>
</dbReference>
<dbReference type="Proteomes" id="UP000030184">
    <property type="component" value="Unassembled WGS sequence"/>
</dbReference>
<dbReference type="SUPFAM" id="SSF50370">
    <property type="entry name" value="Ricin B-like lectins"/>
    <property type="match status" value="1"/>
</dbReference>
<evidence type="ECO:0000259" key="2">
    <source>
        <dbReference type="Pfam" id="PF18962"/>
    </source>
</evidence>
<protein>
    <submittedName>
        <fullName evidence="4">Streptococcal hemagglutinin protein</fullName>
    </submittedName>
</protein>
<dbReference type="InterPro" id="IPR026444">
    <property type="entry name" value="Secre_tail"/>
</dbReference>
<dbReference type="NCBIfam" id="TIGR04183">
    <property type="entry name" value="Por_Secre_tail"/>
    <property type="match status" value="1"/>
</dbReference>
<dbReference type="InterPro" id="IPR057036">
    <property type="entry name" value="Beta-tre_PLH30"/>
</dbReference>
<evidence type="ECO:0000256" key="1">
    <source>
        <dbReference type="ARBA" id="ARBA00022729"/>
    </source>
</evidence>
<keyword evidence="1" id="KW-0732">Signal</keyword>
<evidence type="ECO:0000313" key="5">
    <source>
        <dbReference type="Proteomes" id="UP000030184"/>
    </source>
</evidence>
<keyword evidence="5" id="KW-1185">Reference proteome</keyword>
<dbReference type="AlphaFoldDB" id="A0A098LP83"/>
<evidence type="ECO:0000259" key="3">
    <source>
        <dbReference type="Pfam" id="PF24208"/>
    </source>
</evidence>
<dbReference type="EMBL" id="BBNY01000001">
    <property type="protein sequence ID" value="GAL88093.1"/>
    <property type="molecule type" value="Genomic_DNA"/>
</dbReference>
<organism evidence="4 5">
    <name type="scientific">Jejuia pallidilutea</name>
    <dbReference type="NCBI Taxonomy" id="504487"/>
    <lineage>
        <taxon>Bacteria</taxon>
        <taxon>Pseudomonadati</taxon>
        <taxon>Bacteroidota</taxon>
        <taxon>Flavobacteriia</taxon>
        <taxon>Flavobacteriales</taxon>
        <taxon>Flavobacteriaceae</taxon>
        <taxon>Jejuia</taxon>
    </lineage>
</organism>
<feature type="domain" description="Endo-acting ulvan lyase beta-trefoil" evidence="3">
    <location>
        <begin position="509"/>
        <end position="633"/>
    </location>
</feature>
<dbReference type="Gene3D" id="2.80.10.50">
    <property type="match status" value="1"/>
</dbReference>
<dbReference type="InterPro" id="IPR035992">
    <property type="entry name" value="Ricin_B-like_lectins"/>
</dbReference>
<dbReference type="Pfam" id="PF18962">
    <property type="entry name" value="Por_Secre_tail"/>
    <property type="match status" value="1"/>
</dbReference>
<evidence type="ECO:0000313" key="4">
    <source>
        <dbReference type="EMBL" id="GAL88093.1"/>
    </source>
</evidence>